<comment type="caution">
    <text evidence="2">The sequence shown here is derived from an EMBL/GenBank/DDBJ whole genome shotgun (WGS) entry which is preliminary data.</text>
</comment>
<accession>A0AAV0AK63</accession>
<evidence type="ECO:0000313" key="3">
    <source>
        <dbReference type="Proteomes" id="UP001153365"/>
    </source>
</evidence>
<feature type="compositionally biased region" description="Basic and acidic residues" evidence="1">
    <location>
        <begin position="179"/>
        <end position="191"/>
    </location>
</feature>
<dbReference type="AlphaFoldDB" id="A0AAV0AK63"/>
<organism evidence="2 3">
    <name type="scientific">Phakopsora pachyrhizi</name>
    <name type="common">Asian soybean rust disease fungus</name>
    <dbReference type="NCBI Taxonomy" id="170000"/>
    <lineage>
        <taxon>Eukaryota</taxon>
        <taxon>Fungi</taxon>
        <taxon>Dikarya</taxon>
        <taxon>Basidiomycota</taxon>
        <taxon>Pucciniomycotina</taxon>
        <taxon>Pucciniomycetes</taxon>
        <taxon>Pucciniales</taxon>
        <taxon>Phakopsoraceae</taxon>
        <taxon>Phakopsora</taxon>
    </lineage>
</organism>
<proteinExistence type="predicted"/>
<feature type="region of interest" description="Disordered" evidence="1">
    <location>
        <begin position="179"/>
        <end position="208"/>
    </location>
</feature>
<gene>
    <name evidence="2" type="ORF">PPACK8108_LOCUS2288</name>
</gene>
<keyword evidence="3" id="KW-1185">Reference proteome</keyword>
<evidence type="ECO:0000256" key="1">
    <source>
        <dbReference type="SAM" id="MobiDB-lite"/>
    </source>
</evidence>
<name>A0AAV0AK63_PHAPC</name>
<protein>
    <submittedName>
        <fullName evidence="2">Uncharacterized protein</fullName>
    </submittedName>
</protein>
<dbReference type="EMBL" id="CALTRL010000395">
    <property type="protein sequence ID" value="CAH7667854.1"/>
    <property type="molecule type" value="Genomic_DNA"/>
</dbReference>
<feature type="compositionally biased region" description="Polar residues" evidence="1">
    <location>
        <begin position="192"/>
        <end position="208"/>
    </location>
</feature>
<dbReference type="Proteomes" id="UP001153365">
    <property type="component" value="Unassembled WGS sequence"/>
</dbReference>
<sequence>MVPPPQKNPSSHPPGLTILYAFTAYQRRTARLVWSFMTLIINDLLPHEASPEMVKLQSLIRTRLVRSNLGRLVSKLISTKEEATSFQAALLQAKEPSVVNLQAACRAVLFWKAHTQKTRVLKKEEDLSIISSQDTTPSDKSLKKSLLHSYKFDKRKEYNRKKHLKSLFEHSVNQIQEQRRVDEADWRDSPHSIKTTHNQTISKPLSDLTPTTANHNGNLSSHFNNQLKERSGAHLSEDINEDLFQESSHQTNAKEDWARVDNSKAQLPEDLAICVYRFDQLSFAAQYCTVALRSTRITLSKSTAASSRIYCVMIDLEIQILTSLPKPLIMPTWKI</sequence>
<evidence type="ECO:0000313" key="2">
    <source>
        <dbReference type="EMBL" id="CAH7667854.1"/>
    </source>
</evidence>
<reference evidence="2" key="1">
    <citation type="submission" date="2022-06" db="EMBL/GenBank/DDBJ databases">
        <authorList>
            <consortium name="SYNGENTA / RWTH Aachen University"/>
        </authorList>
    </citation>
    <scope>NUCLEOTIDE SEQUENCE</scope>
</reference>